<accession>A0A183A5W6</accession>
<reference evidence="16" key="1">
    <citation type="submission" date="2016-06" db="UniProtKB">
        <authorList>
            <consortium name="WormBaseParasite"/>
        </authorList>
    </citation>
    <scope>IDENTIFICATION</scope>
</reference>
<dbReference type="OrthoDB" id="10064773at2759"/>
<dbReference type="InterPro" id="IPR001873">
    <property type="entry name" value="ENaC"/>
</dbReference>
<evidence type="ECO:0000256" key="13">
    <source>
        <dbReference type="SAM" id="Phobius"/>
    </source>
</evidence>
<reference evidence="14 15" key="2">
    <citation type="submission" date="2018-11" db="EMBL/GenBank/DDBJ databases">
        <authorList>
            <consortium name="Pathogen Informatics"/>
        </authorList>
    </citation>
    <scope>NUCLEOTIDE SEQUENCE [LARGE SCALE GENOMIC DNA]</scope>
    <source>
        <strain evidence="14 15">Egypt</strain>
    </source>
</reference>
<dbReference type="Pfam" id="PF00858">
    <property type="entry name" value="ASC"/>
    <property type="match status" value="1"/>
</dbReference>
<dbReference type="GO" id="GO:0015280">
    <property type="term" value="F:ligand-gated sodium channel activity"/>
    <property type="evidence" value="ECO:0007669"/>
    <property type="project" value="TreeGrafter"/>
</dbReference>
<proteinExistence type="inferred from homology"/>
<evidence type="ECO:0000256" key="8">
    <source>
        <dbReference type="ARBA" id="ARBA00023136"/>
    </source>
</evidence>
<evidence type="ECO:0000256" key="6">
    <source>
        <dbReference type="ARBA" id="ARBA00023053"/>
    </source>
</evidence>
<evidence type="ECO:0000256" key="4">
    <source>
        <dbReference type="ARBA" id="ARBA00022692"/>
    </source>
</evidence>
<gene>
    <name evidence="14" type="ORF">ECPE_LOCUS2351</name>
</gene>
<dbReference type="PANTHER" id="PTHR11690:SF248">
    <property type="entry name" value="PICKPOCKET 17, ISOFORM A"/>
    <property type="match status" value="1"/>
</dbReference>
<evidence type="ECO:0000256" key="5">
    <source>
        <dbReference type="ARBA" id="ARBA00022989"/>
    </source>
</evidence>
<keyword evidence="15" id="KW-1185">Reference proteome</keyword>
<keyword evidence="3 11" id="KW-0894">Sodium channel</keyword>
<keyword evidence="2 11" id="KW-0813">Transport</keyword>
<evidence type="ECO:0000256" key="9">
    <source>
        <dbReference type="ARBA" id="ARBA00023201"/>
    </source>
</evidence>
<evidence type="ECO:0000313" key="14">
    <source>
        <dbReference type="EMBL" id="VDP66179.1"/>
    </source>
</evidence>
<dbReference type="EMBL" id="UZAN01039560">
    <property type="protein sequence ID" value="VDP66179.1"/>
    <property type="molecule type" value="Genomic_DNA"/>
</dbReference>
<evidence type="ECO:0000313" key="16">
    <source>
        <dbReference type="WBParaSite" id="ECPE_0000235101-mRNA-1"/>
    </source>
</evidence>
<dbReference type="Gene3D" id="1.10.287.770">
    <property type="entry name" value="YojJ-like"/>
    <property type="match status" value="1"/>
</dbReference>
<keyword evidence="9 11" id="KW-0739">Sodium transport</keyword>
<dbReference type="WBParaSite" id="ECPE_0000235101-mRNA-1">
    <property type="protein sequence ID" value="ECPE_0000235101-mRNA-1"/>
    <property type="gene ID" value="ECPE_0000235101"/>
</dbReference>
<protein>
    <submittedName>
        <fullName evidence="16">Amiloride-sensitive sodium channel</fullName>
    </submittedName>
</protein>
<evidence type="ECO:0000256" key="1">
    <source>
        <dbReference type="ARBA" id="ARBA00004141"/>
    </source>
</evidence>
<dbReference type="Proteomes" id="UP000272942">
    <property type="component" value="Unassembled WGS sequence"/>
</dbReference>
<keyword evidence="6" id="KW-0915">Sodium</keyword>
<organism evidence="16">
    <name type="scientific">Echinostoma caproni</name>
    <dbReference type="NCBI Taxonomy" id="27848"/>
    <lineage>
        <taxon>Eukaryota</taxon>
        <taxon>Metazoa</taxon>
        <taxon>Spiralia</taxon>
        <taxon>Lophotrochozoa</taxon>
        <taxon>Platyhelminthes</taxon>
        <taxon>Trematoda</taxon>
        <taxon>Digenea</taxon>
        <taxon>Plagiorchiida</taxon>
        <taxon>Echinostomata</taxon>
        <taxon>Echinostomatoidea</taxon>
        <taxon>Echinostomatidae</taxon>
        <taxon>Echinostoma</taxon>
    </lineage>
</organism>
<evidence type="ECO:0000256" key="12">
    <source>
        <dbReference type="SAM" id="MobiDB-lite"/>
    </source>
</evidence>
<keyword evidence="7 11" id="KW-0406">Ion transport</keyword>
<feature type="region of interest" description="Disordered" evidence="12">
    <location>
        <begin position="550"/>
        <end position="574"/>
    </location>
</feature>
<evidence type="ECO:0000256" key="11">
    <source>
        <dbReference type="RuleBase" id="RU000679"/>
    </source>
</evidence>
<name>A0A183A5W6_9TREM</name>
<evidence type="ECO:0000256" key="7">
    <source>
        <dbReference type="ARBA" id="ARBA00023065"/>
    </source>
</evidence>
<dbReference type="Gene3D" id="2.60.470.10">
    <property type="entry name" value="Acid-sensing ion channels like domains"/>
    <property type="match status" value="1"/>
</dbReference>
<dbReference type="GO" id="GO:0005886">
    <property type="term" value="C:plasma membrane"/>
    <property type="evidence" value="ECO:0007669"/>
    <property type="project" value="TreeGrafter"/>
</dbReference>
<keyword evidence="5 13" id="KW-1133">Transmembrane helix</keyword>
<evidence type="ECO:0000256" key="3">
    <source>
        <dbReference type="ARBA" id="ARBA00022461"/>
    </source>
</evidence>
<evidence type="ECO:0000256" key="10">
    <source>
        <dbReference type="ARBA" id="ARBA00023303"/>
    </source>
</evidence>
<dbReference type="PRINTS" id="PR01078">
    <property type="entry name" value="AMINACHANNEL"/>
</dbReference>
<keyword evidence="4 11" id="KW-0812">Transmembrane</keyword>
<feature type="transmembrane region" description="Helical" evidence="13">
    <location>
        <begin position="41"/>
        <end position="62"/>
    </location>
</feature>
<evidence type="ECO:0000256" key="2">
    <source>
        <dbReference type="ARBA" id="ARBA00022448"/>
    </source>
</evidence>
<comment type="similarity">
    <text evidence="11">Belongs to the amiloride-sensitive sodium channel (TC 1.A.6) family.</text>
</comment>
<evidence type="ECO:0000313" key="15">
    <source>
        <dbReference type="Proteomes" id="UP000272942"/>
    </source>
</evidence>
<sequence>MTRKINLPEKSRADVIRSFCRWTSVRGLHHVFRAEHPILRAIWAIFVSIMLAANVGLIALLMTQYLRLNTIENIRTLQGVAVAFPHITLCNVDPVNSDRVYCLKNINAKGCNMNPKHTNILEKYMTASNYYTQFKSSPVWDILEDPSLVAIFYQLIGMEAASQIGHQLDDFIIPTFCELTTRQKGGILLKRKCQDAKVVPINFITYKYFNCYTLAISDPEISNTAVRLSVVLYLDEEEDLNCRPHCTHEFTEWAGAKVVVHPVGTYPDIDQMGMNLLPGASNQILVDEIRRIEKKNLPPKPCETEVNKTLSLAYFDMKKQQFQTREMKYTANLCIQLLSQVATMEGCNCVDFLMPIPGSHLDRVGYLPFCGNLSQPDVLHSLKCNQQVRMNNSRVFNDICRVHCVQMQYNYELTQLRWPQKPRILKYYAELKDRIYYDRKFKIYEEIEAMSRVNASMALEKLQRTDVFEKNFLQLDVNRPNFDTLVSYTENEEYTLPTLLSQIGGLCSIFLSFTCVSVLELIELLVRLTWVSWPSLISFIGLSKSSRNVKQQAPPLPQQQQSQSEAVSHNGNPEIVNDMNKPLYTVDPATPELVTFIPNHRLRWNTKYNIQNADLAPDMPLEFANEVPGSFDDRNVKMSISLRDIKGHNAAIPTVPDVSATARSISDAHLSFTKP</sequence>
<keyword evidence="8 13" id="KW-0472">Membrane</keyword>
<keyword evidence="10 11" id="KW-0407">Ion channel</keyword>
<dbReference type="PANTHER" id="PTHR11690">
    <property type="entry name" value="AMILORIDE-SENSITIVE SODIUM CHANNEL-RELATED"/>
    <property type="match status" value="1"/>
</dbReference>
<dbReference type="AlphaFoldDB" id="A0A183A5W6"/>
<comment type="subcellular location">
    <subcellularLocation>
        <location evidence="1">Membrane</location>
        <topology evidence="1">Multi-pass membrane protein</topology>
    </subcellularLocation>
</comment>